<name>A0A2Z3KDV7_LACLL</name>
<evidence type="ECO:0000313" key="2">
    <source>
        <dbReference type="Proteomes" id="UP000245919"/>
    </source>
</evidence>
<protein>
    <submittedName>
        <fullName evidence="1">Uncharacterized protein</fullName>
    </submittedName>
</protein>
<dbReference type="AlphaFoldDB" id="A0A2Z3KDV7"/>
<sequence>MKESENKIRNMLVKVGFSEISDVFVIPQRKVFIGKNKIFYNYYPLCFKNNLNNKVYYLRSKGDSFCITPTQLLKFKRSAVFSIGKGIDDGKEKAIILVEASSSNRKFVAEKNEQLREKLKEFSFAAYKINIVEEFGKYWLRVWIIMK</sequence>
<evidence type="ECO:0000313" key="1">
    <source>
        <dbReference type="EMBL" id="AWN65840.1"/>
    </source>
</evidence>
<dbReference type="Proteomes" id="UP000245919">
    <property type="component" value="Chromosome"/>
</dbReference>
<organism evidence="1 2">
    <name type="scientific">Lactococcus lactis subsp. lactis</name>
    <name type="common">Streptococcus lactis</name>
    <dbReference type="NCBI Taxonomy" id="1360"/>
    <lineage>
        <taxon>Bacteria</taxon>
        <taxon>Bacillati</taxon>
        <taxon>Bacillota</taxon>
        <taxon>Bacilli</taxon>
        <taxon>Lactobacillales</taxon>
        <taxon>Streptococcaceae</taxon>
        <taxon>Lactococcus</taxon>
    </lineage>
</organism>
<accession>A0A2Z3KDV7</accession>
<gene>
    <name evidence="1" type="ORF">LL14B4_06495</name>
</gene>
<proteinExistence type="predicted"/>
<dbReference type="RefSeq" id="WP_085625117.1">
    <property type="nucleotide sequence ID" value="NZ_RIEC01000031.1"/>
</dbReference>
<reference evidence="1 2" key="1">
    <citation type="submission" date="2018-03" db="EMBL/GenBank/DDBJ databases">
        <title>Genome sequence of Lactococcus lactis strain 14B4 from almond drupe.</title>
        <authorList>
            <person name="Tran T.D."/>
            <person name="McGarvey J.A."/>
            <person name="Huynh S."/>
            <person name="Parker C.T."/>
        </authorList>
    </citation>
    <scope>NUCLEOTIDE SEQUENCE [LARGE SCALE GENOMIC DNA]</scope>
    <source>
        <strain evidence="1 2">14B4</strain>
    </source>
</reference>
<dbReference type="EMBL" id="CP028160">
    <property type="protein sequence ID" value="AWN65840.1"/>
    <property type="molecule type" value="Genomic_DNA"/>
</dbReference>